<comment type="similarity">
    <text evidence="1">Belongs to the N(4)/N(6)-methyltransferase family.</text>
</comment>
<evidence type="ECO:0000256" key="2">
    <source>
        <dbReference type="ARBA" id="ARBA00022603"/>
    </source>
</evidence>
<reference evidence="5 6" key="1">
    <citation type="submission" date="2016-10" db="EMBL/GenBank/DDBJ databases">
        <authorList>
            <person name="de Groot N.N."/>
        </authorList>
    </citation>
    <scope>NUCLEOTIDE SEQUENCE [LARGE SCALE GENOMIC DNA]</scope>
    <source>
        <strain>GEY</strain>
        <strain evidence="6">DSM 9560</strain>
    </source>
</reference>
<feature type="domain" description="DNA methylase N-4/N-6" evidence="4">
    <location>
        <begin position="19"/>
        <end position="81"/>
    </location>
</feature>
<keyword evidence="6" id="KW-1185">Reference proteome</keyword>
<dbReference type="OrthoDB" id="9800801at2"/>
<accession>A0A1I2AHQ9</accession>
<evidence type="ECO:0000313" key="6">
    <source>
        <dbReference type="Proteomes" id="UP000199513"/>
    </source>
</evidence>
<dbReference type="GO" id="GO:0032259">
    <property type="term" value="P:methylation"/>
    <property type="evidence" value="ECO:0007669"/>
    <property type="project" value="UniProtKB-KW"/>
</dbReference>
<dbReference type="GO" id="GO:0008170">
    <property type="term" value="F:N-methyltransferase activity"/>
    <property type="evidence" value="ECO:0007669"/>
    <property type="project" value="InterPro"/>
</dbReference>
<keyword evidence="3" id="KW-0808">Transferase</keyword>
<dbReference type="AlphaFoldDB" id="A0A1I2AHQ9"/>
<dbReference type="GO" id="GO:0003677">
    <property type="term" value="F:DNA binding"/>
    <property type="evidence" value="ECO:0007669"/>
    <property type="project" value="InterPro"/>
</dbReference>
<organism evidence="5 6">
    <name type="scientific">Thermoflexibacter ruber</name>
    <dbReference type="NCBI Taxonomy" id="1003"/>
    <lineage>
        <taxon>Bacteria</taxon>
        <taxon>Pseudomonadati</taxon>
        <taxon>Bacteroidota</taxon>
        <taxon>Cytophagia</taxon>
        <taxon>Cytophagales</taxon>
        <taxon>Thermoflexibacteraceae</taxon>
        <taxon>Thermoflexibacter</taxon>
    </lineage>
</organism>
<protein>
    <submittedName>
        <fullName evidence="5">DNA methylase</fullName>
    </submittedName>
</protein>
<evidence type="ECO:0000259" key="4">
    <source>
        <dbReference type="Pfam" id="PF01555"/>
    </source>
</evidence>
<evidence type="ECO:0000256" key="1">
    <source>
        <dbReference type="ARBA" id="ARBA00006594"/>
    </source>
</evidence>
<sequence length="770" mass="89845">MEIINYPIKPEKEKAWHYKSHPYFTKQAHNVVSAYIEHYSKKGDTILDPFGGTGVTAIEALRLRRKAIVIDTNPLACFLAKQTCWKVDTNKLATTFSDLEHKVKNDIENYSMLSDSEARKELEIKKFWFPKNVKLGKSSNTTYVEDLFTPRQLLIYAYLLEEIKKISDIEMQEMMKYVFSSTMAKVNLTYLDNPNRGANGGGPAIFGAYDYWIPSKIVELPVWRNFTKKFEYILKGKKKWNDLLNGYEANENLQVIHGSALEISKYIPLDSVDYVYTDPPYGHNIAYLDLSTMWNAWLFPEIIDKQLNILLEQECIEGGSLQKTQATYEELFTKSFEEIGKVLKKDGWLSCVFAHKKFEFWNTIVEACENNGMELKGSVYQPQSNGSLNYKKNPANVLCSQRIGNFKKTFVKPVRQKPDDLQKFILNEVERACLEMNGATLDMIYNRVVDKLTDNLLNIEAKKRSYTSSNKLNNLLESQDNIFYDSASNLYYVRGRKDEDEIRRQYYANKDELRIYLRELLIKNKAMTIDEIHKELFDIFAEDKKFPIEKDLPILLNEIAFQSTKTGNWMLKQSSPITLDFGKAIEKKRLLKIKSNKHTHSEIIFRLVEIGKYLGFQTWIGKREQISDSFQGIKFSEISLPTFPIMQNITESQKSKIQQIDVIWIDKLGFPRYAFEIEESTTIISGFERFMNLLDVQHDIAQKLFIVAPKSREKKLNDVFRNSTYIRHPIYLENKVQYLFKEDLINFYDNHTDKDFTENDLKILFGSVQI</sequence>
<dbReference type="EMBL" id="FONY01000001">
    <property type="protein sequence ID" value="SFE42370.1"/>
    <property type="molecule type" value="Genomic_DNA"/>
</dbReference>
<evidence type="ECO:0000313" key="5">
    <source>
        <dbReference type="EMBL" id="SFE42370.1"/>
    </source>
</evidence>
<dbReference type="PROSITE" id="PS00092">
    <property type="entry name" value="N6_MTASE"/>
    <property type="match status" value="1"/>
</dbReference>
<dbReference type="InterPro" id="IPR002052">
    <property type="entry name" value="DNA_methylase_N6_adenine_CS"/>
</dbReference>
<dbReference type="Pfam" id="PF01555">
    <property type="entry name" value="N6_N4_Mtase"/>
    <property type="match status" value="1"/>
</dbReference>
<dbReference type="STRING" id="1003.SAMN04488541_1001141"/>
<evidence type="ECO:0000256" key="3">
    <source>
        <dbReference type="ARBA" id="ARBA00022679"/>
    </source>
</evidence>
<proteinExistence type="inferred from homology"/>
<dbReference type="Proteomes" id="UP000199513">
    <property type="component" value="Unassembled WGS sequence"/>
</dbReference>
<dbReference type="SUPFAM" id="SSF53335">
    <property type="entry name" value="S-adenosyl-L-methionine-dependent methyltransferases"/>
    <property type="match status" value="1"/>
</dbReference>
<dbReference type="RefSeq" id="WP_091538347.1">
    <property type="nucleotide sequence ID" value="NZ_FONY01000001.1"/>
</dbReference>
<gene>
    <name evidence="5" type="ORF">SAMN04488541_1001141</name>
</gene>
<dbReference type="Gene3D" id="3.40.50.150">
    <property type="entry name" value="Vaccinia Virus protein VP39"/>
    <property type="match status" value="2"/>
</dbReference>
<dbReference type="InterPro" id="IPR029063">
    <property type="entry name" value="SAM-dependent_MTases_sf"/>
</dbReference>
<keyword evidence="2 5" id="KW-0489">Methyltransferase</keyword>
<dbReference type="InterPro" id="IPR002941">
    <property type="entry name" value="DNA_methylase_N4/N6"/>
</dbReference>
<name>A0A1I2AHQ9_9BACT</name>